<dbReference type="RefSeq" id="WP_166339849.1">
    <property type="nucleotide sequence ID" value="NZ_CP072829.1"/>
</dbReference>
<evidence type="ECO:0000313" key="4">
    <source>
        <dbReference type="Proteomes" id="UP000671910"/>
    </source>
</evidence>
<evidence type="ECO:0000313" key="1">
    <source>
        <dbReference type="EMBL" id="NHM14550.1"/>
    </source>
</evidence>
<organism evidence="2 4">
    <name type="scientific">Xiamenia xianingshaonis</name>
    <dbReference type="NCBI Taxonomy" id="2682776"/>
    <lineage>
        <taxon>Bacteria</taxon>
        <taxon>Bacillati</taxon>
        <taxon>Actinomycetota</taxon>
        <taxon>Coriobacteriia</taxon>
        <taxon>Eggerthellales</taxon>
        <taxon>Eggerthellaceae</taxon>
        <taxon>Xiamenia</taxon>
    </lineage>
</organism>
<dbReference type="AlphaFoldDB" id="A0A9E6SUY5"/>
<reference evidence="1 3" key="1">
    <citation type="submission" date="2019-11" db="EMBL/GenBank/DDBJ databases">
        <title>Eggerthellaceae novel genus isolated from the rectal contents of marmort.</title>
        <authorList>
            <person name="Zhang G."/>
        </authorList>
    </citation>
    <scope>NUCLEOTIDE SEQUENCE [LARGE SCALE GENOMIC DNA]</scope>
    <source>
        <strain evidence="1">Zg-886</strain>
        <strain evidence="3">zg-886</strain>
    </source>
</reference>
<proteinExistence type="predicted"/>
<dbReference type="InterPro" id="IPR011004">
    <property type="entry name" value="Trimer_LpxA-like_sf"/>
</dbReference>
<evidence type="ECO:0000313" key="3">
    <source>
        <dbReference type="Proteomes" id="UP000636394"/>
    </source>
</evidence>
<dbReference type="Pfam" id="PF00132">
    <property type="entry name" value="Hexapep"/>
    <property type="match status" value="1"/>
</dbReference>
<accession>A0A9E6SUY5</accession>
<gene>
    <name evidence="1" type="ORF">GMI68_07205</name>
    <name evidence="2" type="ORF">J7S26_03585</name>
</gene>
<dbReference type="SUPFAM" id="SSF51161">
    <property type="entry name" value="Trimeric LpxA-like enzymes"/>
    <property type="match status" value="1"/>
</dbReference>
<dbReference type="EMBL" id="WPCR01000008">
    <property type="protein sequence ID" value="NHM14550.1"/>
    <property type="molecule type" value="Genomic_DNA"/>
</dbReference>
<dbReference type="EMBL" id="CP072829">
    <property type="protein sequence ID" value="QTU85000.1"/>
    <property type="molecule type" value="Genomic_DNA"/>
</dbReference>
<reference evidence="2" key="2">
    <citation type="submission" date="2021-04" db="EMBL/GenBank/DDBJ databases">
        <title>Novel species in family Eggerthellaceae.</title>
        <authorList>
            <person name="Zhang G."/>
        </authorList>
    </citation>
    <scope>NUCLEOTIDE SEQUENCE</scope>
    <source>
        <strain evidence="2">Zg-886</strain>
    </source>
</reference>
<dbReference type="Gene3D" id="2.160.10.10">
    <property type="entry name" value="Hexapeptide repeat proteins"/>
    <property type="match status" value="1"/>
</dbReference>
<dbReference type="CDD" id="cd04645">
    <property type="entry name" value="LbH_gamma_CA_like"/>
    <property type="match status" value="1"/>
</dbReference>
<dbReference type="PANTHER" id="PTHR13061">
    <property type="entry name" value="DYNACTIN SUBUNIT P25"/>
    <property type="match status" value="1"/>
</dbReference>
<dbReference type="KEGG" id="ebz:J7S26_03585"/>
<dbReference type="PANTHER" id="PTHR13061:SF29">
    <property type="entry name" value="GAMMA CARBONIC ANHYDRASE-LIKE 1, MITOCHONDRIAL-RELATED"/>
    <property type="match status" value="1"/>
</dbReference>
<protein>
    <submittedName>
        <fullName evidence="2">Gamma carbonic anhydrase family protein</fullName>
    </submittedName>
</protein>
<dbReference type="Proteomes" id="UP000636394">
    <property type="component" value="Unassembled WGS sequence"/>
</dbReference>
<dbReference type="InterPro" id="IPR001451">
    <property type="entry name" value="Hexapep"/>
</dbReference>
<keyword evidence="3" id="KW-1185">Reference proteome</keyword>
<dbReference type="InterPro" id="IPR047324">
    <property type="entry name" value="LbH_gamma_CA-like"/>
</dbReference>
<sequence length="188" mass="19118">MNYRRVAIHPQARVAPNATIVGDVTLEKDALVLFNATLRGDCGSRIVIGEGSNIQENCCVHLSAETPCIVGKGVTIGHGAIVHGCTICDNCLIGMGAIVMDGAVIGENSIVAAGALVTGGTHVPAGSLVMGSPAKVRRELTQAEVEQNRASAAGYVATGKDLVENGIIYDGASLPAGLATIAVTQEEG</sequence>
<evidence type="ECO:0000313" key="2">
    <source>
        <dbReference type="EMBL" id="QTU85000.1"/>
    </source>
</evidence>
<dbReference type="Proteomes" id="UP000671910">
    <property type="component" value="Chromosome"/>
</dbReference>
<name>A0A9E6SUY5_9ACTN</name>
<dbReference type="InterPro" id="IPR050484">
    <property type="entry name" value="Transf_Hexapept/Carb_Anhydrase"/>
</dbReference>